<dbReference type="InterPro" id="IPR017853">
    <property type="entry name" value="GH"/>
</dbReference>
<comment type="catalytic activity">
    <reaction evidence="1">
        <text>Endohydrolysis of (1-&gt;4)-alpha-D-glucosidic linkages in polysaccharides containing three or more (1-&gt;4)-alpha-linked D-glucose units.</text>
        <dbReference type="EC" id="3.2.1.1"/>
    </reaction>
</comment>
<feature type="binding site" evidence="17">
    <location>
        <position position="101"/>
    </location>
    <ligand>
        <name>substrate</name>
    </ligand>
</feature>
<feature type="binding site" evidence="17">
    <location>
        <position position="140"/>
    </location>
    <ligand>
        <name>substrate</name>
    </ligand>
</feature>
<evidence type="ECO:0000256" key="11">
    <source>
        <dbReference type="ARBA" id="ARBA00023277"/>
    </source>
</evidence>
<dbReference type="InterPro" id="IPR013780">
    <property type="entry name" value="Glyco_hydro_b"/>
</dbReference>
<evidence type="ECO:0000256" key="16">
    <source>
        <dbReference type="PIRSR" id="PIRSR001024-4"/>
    </source>
</evidence>
<evidence type="ECO:0000256" key="1">
    <source>
        <dbReference type="ARBA" id="ARBA00000548"/>
    </source>
</evidence>
<feature type="active site" description="Nucleophile" evidence="13">
    <location>
        <position position="224"/>
    </location>
</feature>
<gene>
    <name evidence="20" type="ORF">I350_04120</name>
</gene>
<feature type="binding site" evidence="15">
    <location>
        <position position="139"/>
    </location>
    <ligand>
        <name>Ca(2+)</name>
        <dbReference type="ChEBI" id="CHEBI:29108"/>
        <label>1</label>
    </ligand>
</feature>
<dbReference type="FunFam" id="3.20.20.80:FF:000120">
    <property type="entry name" value="Alpha-amylase A"/>
    <property type="match status" value="1"/>
</dbReference>
<keyword evidence="8 15" id="KW-0106">Calcium</keyword>
<evidence type="ECO:0000256" key="5">
    <source>
        <dbReference type="ARBA" id="ARBA00022723"/>
    </source>
</evidence>
<feature type="domain" description="Glycosyl hydrolase family 13 catalytic" evidence="19">
    <location>
        <begin position="32"/>
        <end position="395"/>
    </location>
</feature>
<evidence type="ECO:0000256" key="6">
    <source>
        <dbReference type="ARBA" id="ARBA00022729"/>
    </source>
</evidence>
<dbReference type="AlphaFoldDB" id="A0A1E3K193"/>
<organism evidence="20 21">
    <name type="scientific">Cryptococcus amylolentus CBS 6273</name>
    <dbReference type="NCBI Taxonomy" id="1296118"/>
    <lineage>
        <taxon>Eukaryota</taxon>
        <taxon>Fungi</taxon>
        <taxon>Dikarya</taxon>
        <taxon>Basidiomycota</taxon>
        <taxon>Agaricomycotina</taxon>
        <taxon>Tremellomycetes</taxon>
        <taxon>Tremellales</taxon>
        <taxon>Cryptococcaceae</taxon>
        <taxon>Cryptococcus</taxon>
    </lineage>
</organism>
<dbReference type="Proteomes" id="UP000095149">
    <property type="component" value="Unassembled WGS sequence"/>
</dbReference>
<protein>
    <recommendedName>
        <fullName evidence="4">alpha-amylase</fullName>
        <ecNumber evidence="4">3.2.1.1</ecNumber>
    </recommendedName>
</protein>
<dbReference type="SMART" id="SM00642">
    <property type="entry name" value="Aamy"/>
    <property type="match status" value="1"/>
</dbReference>
<feature type="disulfide bond" evidence="16">
    <location>
        <begin position="168"/>
        <end position="182"/>
    </location>
</feature>
<dbReference type="OrthoDB" id="204980at2759"/>
<dbReference type="Pfam" id="PF00128">
    <property type="entry name" value="Alpha-amylase"/>
    <property type="match status" value="1"/>
</dbReference>
<name>A0A1E3K193_9TREE</name>
<dbReference type="PANTHER" id="PTHR10357:SF215">
    <property type="entry name" value="ALPHA-AMYLASE 1"/>
    <property type="match status" value="1"/>
</dbReference>
<evidence type="ECO:0000256" key="9">
    <source>
        <dbReference type="ARBA" id="ARBA00023157"/>
    </source>
</evidence>
<evidence type="ECO:0000256" key="7">
    <source>
        <dbReference type="ARBA" id="ARBA00022801"/>
    </source>
</evidence>
<evidence type="ECO:0000313" key="20">
    <source>
        <dbReference type="EMBL" id="ODO06761.1"/>
    </source>
</evidence>
<dbReference type="InterPro" id="IPR015340">
    <property type="entry name" value="A_amylase_C_dom"/>
</dbReference>
<evidence type="ECO:0000256" key="15">
    <source>
        <dbReference type="PIRSR" id="PIRSR001024-3"/>
    </source>
</evidence>
<keyword evidence="5 15" id="KW-0479">Metal-binding</keyword>
<accession>A0A1E3K193</accession>
<feature type="binding site" evidence="17">
    <location>
        <position position="370"/>
    </location>
    <ligand>
        <name>substrate</name>
    </ligand>
</feature>
<keyword evidence="12" id="KW-0326">Glycosidase</keyword>
<feature type="active site" description="Proton donor" evidence="13">
    <location>
        <position position="248"/>
    </location>
</feature>
<dbReference type="Gene3D" id="2.60.40.1180">
    <property type="entry name" value="Golgi alpha-mannosidase II"/>
    <property type="match status" value="1"/>
</dbReference>
<feature type="binding site" evidence="17">
    <location>
        <position position="252"/>
    </location>
    <ligand>
        <name>substrate</name>
    </ligand>
</feature>
<evidence type="ECO:0000259" key="19">
    <source>
        <dbReference type="SMART" id="SM00642"/>
    </source>
</evidence>
<evidence type="ECO:0000256" key="8">
    <source>
        <dbReference type="ARBA" id="ARBA00022837"/>
    </source>
</evidence>
<dbReference type="InterPro" id="IPR013777">
    <property type="entry name" value="A-amylase-like"/>
</dbReference>
<evidence type="ECO:0000256" key="12">
    <source>
        <dbReference type="ARBA" id="ARBA00023295"/>
    </source>
</evidence>
<feature type="site" description="Transition state stabilizer" evidence="14">
    <location>
        <position position="316"/>
    </location>
</feature>
<comment type="similarity">
    <text evidence="3">Belongs to the glycosyl hydrolase 13 family.</text>
</comment>
<evidence type="ECO:0000256" key="18">
    <source>
        <dbReference type="SAM" id="SignalP"/>
    </source>
</evidence>
<feature type="signal peptide" evidence="18">
    <location>
        <begin position="1"/>
        <end position="19"/>
    </location>
</feature>
<feature type="binding site" evidence="17">
    <location>
        <position position="316"/>
    </location>
    <ligand>
        <name>substrate</name>
    </ligand>
</feature>
<evidence type="ECO:0000256" key="2">
    <source>
        <dbReference type="ARBA" id="ARBA00001913"/>
    </source>
</evidence>
<dbReference type="InterPro" id="IPR006047">
    <property type="entry name" value="GH13_cat_dom"/>
</dbReference>
<evidence type="ECO:0000256" key="14">
    <source>
        <dbReference type="PIRSR" id="PIRSR001024-2"/>
    </source>
</evidence>
<evidence type="ECO:0000313" key="21">
    <source>
        <dbReference type="Proteomes" id="UP000095149"/>
    </source>
</evidence>
<dbReference type="PANTHER" id="PTHR10357">
    <property type="entry name" value="ALPHA-AMYLASE FAMILY MEMBER"/>
    <property type="match status" value="1"/>
</dbReference>
<dbReference type="CDD" id="cd11319">
    <property type="entry name" value="AmyAc_euk_AmyA"/>
    <property type="match status" value="1"/>
</dbReference>
<dbReference type="Gene3D" id="3.20.20.80">
    <property type="entry name" value="Glycosidases"/>
    <property type="match status" value="1"/>
</dbReference>
<keyword evidence="7" id="KW-0378">Hydrolase</keyword>
<evidence type="ECO:0000256" key="17">
    <source>
        <dbReference type="PIRSR" id="PIRSR001024-5"/>
    </source>
</evidence>
<proteinExistence type="inferred from homology"/>
<sequence length="536" mass="57361">MLAQAALALLPLLSLPALAIDADAMRSRSVYQVVTDRFARATGSTGACVEADRKYCGGTWSAITDHLDYIQGMGFDTVWISPVVDNIGDDTSEGEAYHGYWTLNPNSLNSNFGTADDLKALSTALHDKGMYLQVDVVINHVAATSSSTFTPSDSYGPFSTNSTIHPFCWIEDYNNQTNVEQCWLGDDTVALVDLNTEDDSVTSYWNTWIKDLVSNYTIDAIRIDTVKHVRVDFWPDFVSAAGVFNQGEVLLGTADYVANYQNNGDINPFNYPIYYPLISAFNGTNQDFTSLVDMVATVKSNFSDPTLLGSFLDNHDNPRFESYQSDTSASTCRLLLIKNAHAYPLVTDGIPYVYYGSEAGYDGGADPLNREPLWTSNYDTTTSMYGFFTALNAARTAAANASSTFYTDQMTVSKLSDTSILIAKKPLISVLSNSGSSASNATVTVDTSSSGWAASTSIVDTLTCEAFTTDASGNLDVVIYQGLPRVMIESSSKGSLCGSNSVDSSSSSDSAAGLTAAAGGWAVAAGVAVAGLQVLL</sequence>
<feature type="binding site" evidence="15">
    <location>
        <position position="248"/>
    </location>
    <ligand>
        <name>Ca(2+)</name>
        <dbReference type="ChEBI" id="CHEBI:29108"/>
        <label>2</label>
    </ligand>
</feature>
<feature type="disulfide bond" evidence="16">
    <location>
        <begin position="48"/>
        <end position="56"/>
    </location>
</feature>
<feature type="binding site" evidence="15">
    <location>
        <position position="224"/>
    </location>
    <ligand>
        <name>Ca(2+)</name>
        <dbReference type="ChEBI" id="CHEBI:29108"/>
        <label>2</label>
    </ligand>
</feature>
<dbReference type="GO" id="GO:0016052">
    <property type="term" value="P:carbohydrate catabolic process"/>
    <property type="evidence" value="ECO:0007669"/>
    <property type="project" value="InterPro"/>
</dbReference>
<dbReference type="PIRSF" id="PIRSF001024">
    <property type="entry name" value="Alph-amyl_fung"/>
    <property type="match status" value="1"/>
</dbReference>
<reference evidence="20 21" key="1">
    <citation type="submission" date="2016-06" db="EMBL/GenBank/DDBJ databases">
        <title>Evolution of pathogenesis and genome organization in the Tremellales.</title>
        <authorList>
            <person name="Cuomo C."/>
            <person name="Litvintseva A."/>
            <person name="Heitman J."/>
            <person name="Chen Y."/>
            <person name="Sun S."/>
            <person name="Springer D."/>
            <person name="Dromer F."/>
            <person name="Young S."/>
            <person name="Zeng Q."/>
            <person name="Chapman S."/>
            <person name="Gujja S."/>
            <person name="Saif S."/>
            <person name="Birren B."/>
        </authorList>
    </citation>
    <scope>NUCLEOTIDE SEQUENCE [LARGE SCALE GENOMIC DNA]</scope>
    <source>
        <strain evidence="20 21">CBS 6273</strain>
    </source>
</reference>
<keyword evidence="10" id="KW-0325">Glycoprotein</keyword>
<dbReference type="EC" id="3.2.1.1" evidence="4"/>
<evidence type="ECO:0000256" key="4">
    <source>
        <dbReference type="ARBA" id="ARBA00012595"/>
    </source>
</evidence>
<comment type="cofactor">
    <cofactor evidence="2">
        <name>Ca(2+)</name>
        <dbReference type="ChEBI" id="CHEBI:29108"/>
    </cofactor>
</comment>
<evidence type="ECO:0000256" key="10">
    <source>
        <dbReference type="ARBA" id="ARBA00023180"/>
    </source>
</evidence>
<dbReference type="GO" id="GO:0005509">
    <property type="term" value="F:calcium ion binding"/>
    <property type="evidence" value="ECO:0007669"/>
    <property type="project" value="InterPro"/>
</dbReference>
<feature type="chain" id="PRO_5009130707" description="alpha-amylase" evidence="18">
    <location>
        <begin position="20"/>
        <end position="536"/>
    </location>
</feature>
<dbReference type="SUPFAM" id="SSF51445">
    <property type="entry name" value="(Trans)glycosidases"/>
    <property type="match status" value="1"/>
</dbReference>
<feature type="binding site" evidence="15">
    <location>
        <position position="180"/>
    </location>
    <ligand>
        <name>Ca(2+)</name>
        <dbReference type="ChEBI" id="CHEBI:29108"/>
        <label>1</label>
    </ligand>
</feature>
<feature type="binding site" evidence="15">
    <location>
        <position position="193"/>
    </location>
    <ligand>
        <name>Ca(2+)</name>
        <dbReference type="ChEBI" id="CHEBI:29108"/>
        <label>1</label>
    </ligand>
</feature>
<dbReference type="EMBL" id="MEKH01000006">
    <property type="protein sequence ID" value="ODO06761.1"/>
    <property type="molecule type" value="Genomic_DNA"/>
</dbReference>
<feature type="binding site" evidence="15">
    <location>
        <position position="228"/>
    </location>
    <ligand>
        <name>Ca(2+)</name>
        <dbReference type="ChEBI" id="CHEBI:29108"/>
        <label>1</label>
    </ligand>
</feature>
<feature type="binding site" evidence="17">
    <location>
        <position position="222"/>
    </location>
    <ligand>
        <name>substrate</name>
    </ligand>
</feature>
<keyword evidence="9 16" id="KW-1015">Disulfide bond</keyword>
<comment type="caution">
    <text evidence="20">The sequence shown here is derived from an EMBL/GenBank/DDBJ whole genome shotgun (WGS) entry which is preliminary data.</text>
</comment>
<keyword evidence="6 18" id="KW-0732">Signal</keyword>
<dbReference type="GO" id="GO:0004556">
    <property type="term" value="F:alpha-amylase activity"/>
    <property type="evidence" value="ECO:0007669"/>
    <property type="project" value="UniProtKB-EC"/>
</dbReference>
<evidence type="ECO:0000256" key="13">
    <source>
        <dbReference type="PIRSR" id="PIRSR001024-1"/>
    </source>
</evidence>
<dbReference type="Pfam" id="PF09260">
    <property type="entry name" value="A_amylase_dom_C"/>
    <property type="match status" value="1"/>
</dbReference>
<keyword evidence="11" id="KW-0119">Carbohydrate metabolism</keyword>
<evidence type="ECO:0000256" key="3">
    <source>
        <dbReference type="ARBA" id="ARBA00008061"/>
    </source>
</evidence>
<dbReference type="SUPFAM" id="SSF51011">
    <property type="entry name" value="Glycosyl hydrolase domain"/>
    <property type="match status" value="1"/>
</dbReference>